<name>A0A8J6CEB8_DIALT</name>
<comment type="caution">
    <text evidence="1">Lacks conserved residue(s) required for the propagation of feature annotation.</text>
</comment>
<dbReference type="PROSITE" id="PS51160">
    <property type="entry name" value="ACYLPHOSPHATASE_3"/>
    <property type="match status" value="1"/>
</dbReference>
<gene>
    <name evidence="3" type="ORF">KFE25_007028</name>
</gene>
<feature type="domain" description="Acylphosphatase-like" evidence="2">
    <location>
        <begin position="158"/>
        <end position="252"/>
    </location>
</feature>
<dbReference type="Gene3D" id="3.30.70.100">
    <property type="match status" value="1"/>
</dbReference>
<accession>A0A8J6CEB8</accession>
<evidence type="ECO:0000313" key="4">
    <source>
        <dbReference type="Proteomes" id="UP000751190"/>
    </source>
</evidence>
<evidence type="ECO:0000259" key="2">
    <source>
        <dbReference type="PROSITE" id="PS51160"/>
    </source>
</evidence>
<evidence type="ECO:0000256" key="1">
    <source>
        <dbReference type="PROSITE-ProRule" id="PRU00520"/>
    </source>
</evidence>
<dbReference type="InterPro" id="IPR001792">
    <property type="entry name" value="Acylphosphatase-like_dom"/>
</dbReference>
<proteinExistence type="predicted"/>
<dbReference type="EMBL" id="JAGTXO010000005">
    <property type="protein sequence ID" value="KAG8467976.1"/>
    <property type="molecule type" value="Genomic_DNA"/>
</dbReference>
<sequence length="255" mass="28147">MALAIILLGGVALIKHPVAPPRGAALRACFVRQASPLHVARVLMCTAEGSPQRMSIKVSAPQPTLAKLAAACRMEGGVKRGLTGIVYGIEAGRIEIVSEGKRVDKFVSWVEKFIEQECVDVAEACEVATVLARDLDSGTKAMYSSAFPVVNFDADARRVRINLRGDKQVLDYTLRHTKIEAGYNRKLTYEGNWIDDQQLELMVEGPARQLKSFVRWCKRGPPLQRPETITIHWGDMPIEDVEPMSTAFRDEGSAL</sequence>
<protein>
    <recommendedName>
        <fullName evidence="2">Acylphosphatase-like domain-containing protein</fullName>
    </recommendedName>
</protein>
<dbReference type="OrthoDB" id="10416862at2759"/>
<evidence type="ECO:0000313" key="3">
    <source>
        <dbReference type="EMBL" id="KAG8467976.1"/>
    </source>
</evidence>
<comment type="caution">
    <text evidence="3">The sequence shown here is derived from an EMBL/GenBank/DDBJ whole genome shotgun (WGS) entry which is preliminary data.</text>
</comment>
<dbReference type="AlphaFoldDB" id="A0A8J6CEB8"/>
<dbReference type="Proteomes" id="UP000751190">
    <property type="component" value="Unassembled WGS sequence"/>
</dbReference>
<organism evidence="3 4">
    <name type="scientific">Diacronema lutheri</name>
    <name type="common">Unicellular marine alga</name>
    <name type="synonym">Monochrysis lutheri</name>
    <dbReference type="NCBI Taxonomy" id="2081491"/>
    <lineage>
        <taxon>Eukaryota</taxon>
        <taxon>Haptista</taxon>
        <taxon>Haptophyta</taxon>
        <taxon>Pavlovophyceae</taxon>
        <taxon>Pavlovales</taxon>
        <taxon>Pavlovaceae</taxon>
        <taxon>Diacronema</taxon>
    </lineage>
</organism>
<keyword evidence="4" id="KW-1185">Reference proteome</keyword>
<reference evidence="3" key="1">
    <citation type="submission" date="2021-05" db="EMBL/GenBank/DDBJ databases">
        <title>The genome of the haptophyte Pavlova lutheri (Diacronema luteri, Pavlovales) - a model for lipid biosynthesis in eukaryotic algae.</title>
        <authorList>
            <person name="Hulatt C.J."/>
            <person name="Posewitz M.C."/>
        </authorList>
    </citation>
    <scope>NUCLEOTIDE SEQUENCE</scope>
    <source>
        <strain evidence="3">NIVA-4/92</strain>
    </source>
</reference>